<sequence length="240" mass="26888">MAPPLTLVLWVSIGVLMVDSIIELSFVSSMVAWLHRRAGRDFEIAYNGSTYPLHGKPLNLLVNQGHTSNGAAGTAFVLIGMGGILALWLRTRTNGFLGKFGKFWYTFWLVMTIPSMLLSLAALIYTMVLTYQHDNQTISNAVASQLNNHPYPNYVAYPLDSWTPENWFDAVLKLDLVNSSDRSNIEEHLRVMRGWRWNLIPMFIIGLAVSAVAFAEFLIVRRRRGGAGGVRELEQKSLSS</sequence>
<dbReference type="GeneID" id="54562311"/>
<feature type="transmembrane region" description="Helical" evidence="1">
    <location>
        <begin position="199"/>
        <end position="220"/>
    </location>
</feature>
<dbReference type="Proteomes" id="UP000799537">
    <property type="component" value="Unassembled WGS sequence"/>
</dbReference>
<dbReference type="OrthoDB" id="3597048at2759"/>
<keyword evidence="1" id="KW-0812">Transmembrane</keyword>
<evidence type="ECO:0000313" key="3">
    <source>
        <dbReference type="Proteomes" id="UP000799537"/>
    </source>
</evidence>
<name>A0A6A6C5G6_ZASCE</name>
<accession>A0A6A6C5G6</accession>
<feature type="transmembrane region" description="Helical" evidence="1">
    <location>
        <begin position="70"/>
        <end position="91"/>
    </location>
</feature>
<evidence type="ECO:0000313" key="2">
    <source>
        <dbReference type="EMBL" id="KAF2161112.1"/>
    </source>
</evidence>
<keyword evidence="1" id="KW-1133">Transmembrane helix</keyword>
<evidence type="ECO:0000256" key="1">
    <source>
        <dbReference type="SAM" id="Phobius"/>
    </source>
</evidence>
<reference evidence="2" key="1">
    <citation type="journal article" date="2020" name="Stud. Mycol.">
        <title>101 Dothideomycetes genomes: a test case for predicting lifestyles and emergence of pathogens.</title>
        <authorList>
            <person name="Haridas S."/>
            <person name="Albert R."/>
            <person name="Binder M."/>
            <person name="Bloem J."/>
            <person name="Labutti K."/>
            <person name="Salamov A."/>
            <person name="Andreopoulos B."/>
            <person name="Baker S."/>
            <person name="Barry K."/>
            <person name="Bills G."/>
            <person name="Bluhm B."/>
            <person name="Cannon C."/>
            <person name="Castanera R."/>
            <person name="Culley D."/>
            <person name="Daum C."/>
            <person name="Ezra D."/>
            <person name="Gonzalez J."/>
            <person name="Henrissat B."/>
            <person name="Kuo A."/>
            <person name="Liang C."/>
            <person name="Lipzen A."/>
            <person name="Lutzoni F."/>
            <person name="Magnuson J."/>
            <person name="Mondo S."/>
            <person name="Nolan M."/>
            <person name="Ohm R."/>
            <person name="Pangilinan J."/>
            <person name="Park H.-J."/>
            <person name="Ramirez L."/>
            <person name="Alfaro M."/>
            <person name="Sun H."/>
            <person name="Tritt A."/>
            <person name="Yoshinaga Y."/>
            <person name="Zwiers L.-H."/>
            <person name="Turgeon B."/>
            <person name="Goodwin S."/>
            <person name="Spatafora J."/>
            <person name="Crous P."/>
            <person name="Grigoriev I."/>
        </authorList>
    </citation>
    <scope>NUCLEOTIDE SEQUENCE</scope>
    <source>
        <strain evidence="2">ATCC 36951</strain>
    </source>
</reference>
<proteinExistence type="predicted"/>
<feature type="transmembrane region" description="Helical" evidence="1">
    <location>
        <begin position="103"/>
        <end position="125"/>
    </location>
</feature>
<keyword evidence="3" id="KW-1185">Reference proteome</keyword>
<protein>
    <submittedName>
        <fullName evidence="2">Uncharacterized protein</fullName>
    </submittedName>
</protein>
<dbReference type="EMBL" id="ML993621">
    <property type="protein sequence ID" value="KAF2161112.1"/>
    <property type="molecule type" value="Genomic_DNA"/>
</dbReference>
<dbReference type="AlphaFoldDB" id="A0A6A6C5G6"/>
<organism evidence="2 3">
    <name type="scientific">Zasmidium cellare ATCC 36951</name>
    <dbReference type="NCBI Taxonomy" id="1080233"/>
    <lineage>
        <taxon>Eukaryota</taxon>
        <taxon>Fungi</taxon>
        <taxon>Dikarya</taxon>
        <taxon>Ascomycota</taxon>
        <taxon>Pezizomycotina</taxon>
        <taxon>Dothideomycetes</taxon>
        <taxon>Dothideomycetidae</taxon>
        <taxon>Mycosphaerellales</taxon>
        <taxon>Mycosphaerellaceae</taxon>
        <taxon>Zasmidium</taxon>
    </lineage>
</organism>
<gene>
    <name evidence="2" type="ORF">M409DRAFT_28442</name>
</gene>
<dbReference type="RefSeq" id="XP_033662001.1">
    <property type="nucleotide sequence ID" value="XM_033809039.1"/>
</dbReference>
<keyword evidence="1" id="KW-0472">Membrane</keyword>